<dbReference type="PANTHER" id="PTHR33677">
    <property type="entry name" value="TRANSCRIPTIONAL REPRESSOR FRMR-RELATED"/>
    <property type="match status" value="1"/>
</dbReference>
<dbReference type="EMBL" id="CP009574">
    <property type="protein sequence ID" value="AIT08676.1"/>
    <property type="molecule type" value="Genomic_DNA"/>
</dbReference>
<keyword evidence="3" id="KW-1185">Reference proteome</keyword>
<organism evidence="2 3">
    <name type="scientific">Candidatus Francisella endociliophora</name>
    <dbReference type="NCBI Taxonomy" id="653937"/>
    <lineage>
        <taxon>Bacteria</taxon>
        <taxon>Pseudomonadati</taxon>
        <taxon>Pseudomonadota</taxon>
        <taxon>Gammaproteobacteria</taxon>
        <taxon>Thiotrichales</taxon>
        <taxon>Francisellaceae</taxon>
        <taxon>Francisella</taxon>
    </lineage>
</organism>
<evidence type="ECO:0000313" key="2">
    <source>
        <dbReference type="EMBL" id="AIT08676.1"/>
    </source>
</evidence>
<accession>A0A097EM82</accession>
<dbReference type="Pfam" id="PF02583">
    <property type="entry name" value="Trns_repr_metal"/>
    <property type="match status" value="1"/>
</dbReference>
<dbReference type="GO" id="GO:0045892">
    <property type="term" value="P:negative regulation of DNA-templated transcription"/>
    <property type="evidence" value="ECO:0007669"/>
    <property type="project" value="UniProtKB-ARBA"/>
</dbReference>
<gene>
    <name evidence="2" type="ORF">LO80_00915</name>
</gene>
<reference evidence="2 3" key="1">
    <citation type="submission" date="2014-10" db="EMBL/GenBank/DDBJ databases">
        <title>Whole genome sequence of Francisella endociliophora strain FSC1006, isolated from a laboratory culture of the marine ciliate Euplotes raikovi.</title>
        <authorList>
            <person name="Granberg M."/>
            <person name="Backman S."/>
            <person name="Lundmark E."/>
            <person name="Nilsson E."/>
            <person name="Karlsson E."/>
            <person name="Thelaus J."/>
            <person name="Ohrman C."/>
            <person name="Larkeryd A."/>
            <person name="Stenberg P."/>
        </authorList>
    </citation>
    <scope>NUCLEOTIDE SEQUENCE [LARGE SCALE GENOMIC DNA]</scope>
    <source>
        <strain evidence="2 3">FSC1006</strain>
    </source>
</reference>
<sequence length="87" mass="9994">MHPCHSKHLSKLNRVAGQVEAIKKMINENRYCVDIMTQIKAARSALKAVELAVLETHMKSCLEECHNDQDAREEKISEIMALLKKYE</sequence>
<dbReference type="OrthoDB" id="9806052at2"/>
<dbReference type="STRING" id="1547445.LO80_00915"/>
<evidence type="ECO:0000313" key="3">
    <source>
        <dbReference type="Proteomes" id="UP000029672"/>
    </source>
</evidence>
<comment type="similarity">
    <text evidence="1">Belongs to the FrmR/RcnR family.</text>
</comment>
<dbReference type="GO" id="GO:0046872">
    <property type="term" value="F:metal ion binding"/>
    <property type="evidence" value="ECO:0007669"/>
    <property type="project" value="InterPro"/>
</dbReference>
<dbReference type="CDD" id="cd10148">
    <property type="entry name" value="CsoR-like_DUF156"/>
    <property type="match status" value="1"/>
</dbReference>
<dbReference type="Gene3D" id="1.20.58.1000">
    <property type="entry name" value="Metal-sensitive repressor, helix protomer"/>
    <property type="match status" value="1"/>
</dbReference>
<dbReference type="Proteomes" id="UP000029672">
    <property type="component" value="Chromosome"/>
</dbReference>
<dbReference type="GO" id="GO:0003677">
    <property type="term" value="F:DNA binding"/>
    <property type="evidence" value="ECO:0007669"/>
    <property type="project" value="InterPro"/>
</dbReference>
<dbReference type="HOGENOM" id="CLU_130332_2_3_6"/>
<dbReference type="eggNOG" id="COG1937">
    <property type="taxonomic scope" value="Bacteria"/>
</dbReference>
<protein>
    <recommendedName>
        <fullName evidence="4">Transcriptional regulator</fullName>
    </recommendedName>
</protein>
<dbReference type="InterPro" id="IPR038390">
    <property type="entry name" value="Metal_Tscrpt_repr_sf"/>
</dbReference>
<dbReference type="KEGG" id="frf:LO80_00915"/>
<dbReference type="AlphaFoldDB" id="A0A097EM82"/>
<proteinExistence type="inferred from homology"/>
<dbReference type="InterPro" id="IPR003735">
    <property type="entry name" value="Metal_Tscrpt_repr"/>
</dbReference>
<evidence type="ECO:0000256" key="1">
    <source>
        <dbReference type="ARBA" id="ARBA00005260"/>
    </source>
</evidence>
<evidence type="ECO:0008006" key="4">
    <source>
        <dbReference type="Google" id="ProtNLM"/>
    </source>
</evidence>
<dbReference type="RefSeq" id="WP_040007701.1">
    <property type="nucleotide sequence ID" value="NZ_CP009574.1"/>
</dbReference>
<name>A0A097EM82_9GAMM</name>